<dbReference type="PROSITE" id="PS00211">
    <property type="entry name" value="ABC_TRANSPORTER_1"/>
    <property type="match status" value="1"/>
</dbReference>
<dbReference type="InterPro" id="IPR003439">
    <property type="entry name" value="ABC_transporter-like_ATP-bd"/>
</dbReference>
<comment type="caution">
    <text evidence="7">The sequence shown here is derived from an EMBL/GenBank/DDBJ whole genome shotgun (WGS) entry which is preliminary data.</text>
</comment>
<evidence type="ECO:0000256" key="3">
    <source>
        <dbReference type="ARBA" id="ARBA00022741"/>
    </source>
</evidence>
<dbReference type="Proteomes" id="UP001165679">
    <property type="component" value="Unassembled WGS sequence"/>
</dbReference>
<dbReference type="InterPro" id="IPR017911">
    <property type="entry name" value="MacB-like_ATP-bd"/>
</dbReference>
<keyword evidence="1" id="KW-0813">Transport</keyword>
<dbReference type="InterPro" id="IPR003593">
    <property type="entry name" value="AAA+_ATPase"/>
</dbReference>
<organism evidence="7 8">
    <name type="scientific">Limobrevibacterium gyesilva</name>
    <dbReference type="NCBI Taxonomy" id="2991712"/>
    <lineage>
        <taxon>Bacteria</taxon>
        <taxon>Pseudomonadati</taxon>
        <taxon>Pseudomonadota</taxon>
        <taxon>Alphaproteobacteria</taxon>
        <taxon>Acetobacterales</taxon>
        <taxon>Acetobacteraceae</taxon>
        <taxon>Limobrevibacterium</taxon>
    </lineage>
</organism>
<feature type="domain" description="ABC transporter" evidence="6">
    <location>
        <begin position="6"/>
        <end position="248"/>
    </location>
</feature>
<dbReference type="Pfam" id="PF00005">
    <property type="entry name" value="ABC_tran"/>
    <property type="match status" value="1"/>
</dbReference>
<dbReference type="PROSITE" id="PS50893">
    <property type="entry name" value="ABC_TRANSPORTER_2"/>
    <property type="match status" value="1"/>
</dbReference>
<keyword evidence="2" id="KW-0997">Cell inner membrane</keyword>
<evidence type="ECO:0000313" key="7">
    <source>
        <dbReference type="EMBL" id="MCW3473599.1"/>
    </source>
</evidence>
<evidence type="ECO:0000256" key="4">
    <source>
        <dbReference type="ARBA" id="ARBA00022840"/>
    </source>
</evidence>
<dbReference type="GO" id="GO:0005524">
    <property type="term" value="F:ATP binding"/>
    <property type="evidence" value="ECO:0007669"/>
    <property type="project" value="UniProtKB-KW"/>
</dbReference>
<evidence type="ECO:0000256" key="2">
    <source>
        <dbReference type="ARBA" id="ARBA00022519"/>
    </source>
</evidence>
<dbReference type="GO" id="GO:0016887">
    <property type="term" value="F:ATP hydrolysis activity"/>
    <property type="evidence" value="ECO:0007669"/>
    <property type="project" value="InterPro"/>
</dbReference>
<name>A0AA42CDB9_9PROT</name>
<dbReference type="SUPFAM" id="SSF52540">
    <property type="entry name" value="P-loop containing nucleoside triphosphate hydrolases"/>
    <property type="match status" value="1"/>
</dbReference>
<dbReference type="PANTHER" id="PTHR24220:SF86">
    <property type="entry name" value="ABC TRANSPORTER ABCH.1"/>
    <property type="match status" value="1"/>
</dbReference>
<dbReference type="InterPro" id="IPR027417">
    <property type="entry name" value="P-loop_NTPase"/>
</dbReference>
<dbReference type="InterPro" id="IPR017871">
    <property type="entry name" value="ABC_transporter-like_CS"/>
</dbReference>
<dbReference type="GO" id="GO:0098796">
    <property type="term" value="C:membrane protein complex"/>
    <property type="evidence" value="ECO:0007669"/>
    <property type="project" value="UniProtKB-ARBA"/>
</dbReference>
<dbReference type="PANTHER" id="PTHR24220">
    <property type="entry name" value="IMPORT ATP-BINDING PROTEIN"/>
    <property type="match status" value="1"/>
</dbReference>
<comment type="similarity">
    <text evidence="5">Belongs to the ABC transporter superfamily. Macrolide exporter (TC 3.A.1.122) family.</text>
</comment>
<keyword evidence="2" id="KW-1003">Cell membrane</keyword>
<dbReference type="InterPro" id="IPR015854">
    <property type="entry name" value="ABC_transpr_LolD-like"/>
</dbReference>
<evidence type="ECO:0000256" key="1">
    <source>
        <dbReference type="ARBA" id="ARBA00022448"/>
    </source>
</evidence>
<dbReference type="AlphaFoldDB" id="A0AA42CDB9"/>
<dbReference type="CDD" id="cd03255">
    <property type="entry name" value="ABC_MJ0796_LolCDE_FtsE"/>
    <property type="match status" value="1"/>
</dbReference>
<dbReference type="SMART" id="SM00382">
    <property type="entry name" value="AAA"/>
    <property type="match status" value="1"/>
</dbReference>
<reference evidence="7" key="1">
    <citation type="submission" date="2022-09" db="EMBL/GenBank/DDBJ databases">
        <title>Rhodovastum sp. nov. RN2-1 isolated from soil in Seongnam, South Korea.</title>
        <authorList>
            <person name="Le N.T."/>
        </authorList>
    </citation>
    <scope>NUCLEOTIDE SEQUENCE</scope>
    <source>
        <strain evidence="7">RN2-1</strain>
    </source>
</reference>
<dbReference type="FunFam" id="3.40.50.300:FF:000032">
    <property type="entry name" value="Export ABC transporter ATP-binding protein"/>
    <property type="match status" value="1"/>
</dbReference>
<dbReference type="GO" id="GO:0022857">
    <property type="term" value="F:transmembrane transporter activity"/>
    <property type="evidence" value="ECO:0007669"/>
    <property type="project" value="TreeGrafter"/>
</dbReference>
<protein>
    <submittedName>
        <fullName evidence="7">ATP-binding cassette domain-containing protein</fullName>
    </submittedName>
</protein>
<keyword evidence="3" id="KW-0547">Nucleotide-binding</keyword>
<keyword evidence="8" id="KW-1185">Reference proteome</keyword>
<evidence type="ECO:0000256" key="5">
    <source>
        <dbReference type="ARBA" id="ARBA00038388"/>
    </source>
</evidence>
<dbReference type="EMBL" id="JAPDNT010000001">
    <property type="protein sequence ID" value="MCW3473599.1"/>
    <property type="molecule type" value="Genomic_DNA"/>
</dbReference>
<reference evidence="7" key="2">
    <citation type="submission" date="2022-10" db="EMBL/GenBank/DDBJ databases">
        <authorList>
            <person name="Trinh H.N."/>
        </authorList>
    </citation>
    <scope>NUCLEOTIDE SEQUENCE</scope>
    <source>
        <strain evidence="7">RN2-1</strain>
    </source>
</reference>
<accession>A0AA42CDB9</accession>
<keyword evidence="2" id="KW-0472">Membrane</keyword>
<gene>
    <name evidence="7" type="ORF">OL599_03325</name>
</gene>
<proteinExistence type="inferred from homology"/>
<evidence type="ECO:0000313" key="8">
    <source>
        <dbReference type="Proteomes" id="UP001165679"/>
    </source>
</evidence>
<dbReference type="Gene3D" id="3.40.50.300">
    <property type="entry name" value="P-loop containing nucleotide triphosphate hydrolases"/>
    <property type="match status" value="1"/>
</dbReference>
<evidence type="ECO:0000259" key="6">
    <source>
        <dbReference type="PROSITE" id="PS50893"/>
    </source>
</evidence>
<dbReference type="GO" id="GO:0005886">
    <property type="term" value="C:plasma membrane"/>
    <property type="evidence" value="ECO:0007669"/>
    <property type="project" value="TreeGrafter"/>
</dbReference>
<sequence>MPQPVITVEHVTRTFVIGDVQVQALRRVNLAVEAGAFVAIMGSSGSGKSTLVSILGCLDQPTGGHYFFEGVDVAALREPDLARIRSERLGFVFQSFNLLARTSAIENVGLPLYDAASRPAHCAARVERARAALSFLGLGDRERNTPGQLSGGQQQRVAIARALINNPRLLLADEPTGNLDTKTSHAIMETLVSLNREQGVTIIVVTHEADIAAYADRIVTMRDGEIVSDERVVKPEPPPAAAPAVGVFVGYYPARKAAGLDPIEALRYE</sequence>
<keyword evidence="4 7" id="KW-0067">ATP-binding</keyword>
<dbReference type="RefSeq" id="WP_264712180.1">
    <property type="nucleotide sequence ID" value="NZ_JAPDNT010000001.1"/>
</dbReference>